<dbReference type="Proteomes" id="UP000234479">
    <property type="component" value="Unassembled WGS sequence"/>
</dbReference>
<gene>
    <name evidence="2" type="ORF">SGCZBJ_03715</name>
</gene>
<evidence type="ECO:0000313" key="2">
    <source>
        <dbReference type="EMBL" id="PLR28125.1"/>
    </source>
</evidence>
<organism evidence="2 3">
    <name type="scientific">Caulobacter zeae</name>
    <dbReference type="NCBI Taxonomy" id="2055137"/>
    <lineage>
        <taxon>Bacteria</taxon>
        <taxon>Pseudomonadati</taxon>
        <taxon>Pseudomonadota</taxon>
        <taxon>Alphaproteobacteria</taxon>
        <taxon>Caulobacterales</taxon>
        <taxon>Caulobacteraceae</taxon>
        <taxon>Caulobacter</taxon>
    </lineage>
</organism>
<accession>A0A2N5DQ46</accession>
<evidence type="ECO:0000313" key="3">
    <source>
        <dbReference type="Proteomes" id="UP000234479"/>
    </source>
</evidence>
<keyword evidence="3" id="KW-1185">Reference proteome</keyword>
<reference evidence="2 3" key="1">
    <citation type="submission" date="2017-12" db="EMBL/GenBank/DDBJ databases">
        <title>The genome sequence of Caulobacter sp. 410.</title>
        <authorList>
            <person name="Gao J."/>
            <person name="Mao X."/>
            <person name="Sun J."/>
        </authorList>
    </citation>
    <scope>NUCLEOTIDE SEQUENCE [LARGE SCALE GENOMIC DNA]</scope>
    <source>
        <strain evidence="2 3">410</strain>
    </source>
</reference>
<sequence>MPDQASQDRVQDWIARGARPNSRERLEREAEFLLEVQADIRTLPRQRLAELADEQTELAAGYRDSAVACSGGDLLNILQLAGRSAFKARVYAEAARAA</sequence>
<dbReference type="RefSeq" id="WP_101716678.1">
    <property type="nucleotide sequence ID" value="NZ_PJRS01000010.1"/>
</dbReference>
<dbReference type="EMBL" id="PJRS01000010">
    <property type="protein sequence ID" value="PLR28125.1"/>
    <property type="molecule type" value="Genomic_DNA"/>
</dbReference>
<comment type="caution">
    <text evidence="2">The sequence shown here is derived from an EMBL/GenBank/DDBJ whole genome shotgun (WGS) entry which is preliminary data.</text>
</comment>
<protein>
    <submittedName>
        <fullName evidence="2">Uncharacterized protein</fullName>
    </submittedName>
</protein>
<feature type="region of interest" description="Disordered" evidence="1">
    <location>
        <begin position="1"/>
        <end position="21"/>
    </location>
</feature>
<evidence type="ECO:0000256" key="1">
    <source>
        <dbReference type="SAM" id="MobiDB-lite"/>
    </source>
</evidence>
<proteinExistence type="predicted"/>
<name>A0A2N5DQ46_9CAUL</name>
<dbReference type="AlphaFoldDB" id="A0A2N5DQ46"/>